<evidence type="ECO:0000313" key="3">
    <source>
        <dbReference type="EMBL" id="OGZ42549.1"/>
    </source>
</evidence>
<organism evidence="3 4">
    <name type="scientific">Candidatus Ryanbacteria bacterium RIFCSPHIGHO2_01_45_13</name>
    <dbReference type="NCBI Taxonomy" id="1802112"/>
    <lineage>
        <taxon>Bacteria</taxon>
        <taxon>Candidatus Ryaniibacteriota</taxon>
    </lineage>
</organism>
<name>A0A1G2FWU3_9BACT</name>
<evidence type="ECO:0000313" key="4">
    <source>
        <dbReference type="Proteomes" id="UP000176700"/>
    </source>
</evidence>
<sequence>MLRDPEKNQDESSQNKPKGKKRPLSVHTLRTDAAELLQKKDVSLIDMIAREQERRSEKAEFAKPYQQARAVSKTVIIYSAVAVLIIIGAIVLTVSLKRDDGALTEPDIPKPFLVVNTQTVLSARQNDPTEVTEKINTLKRDRLPVGEVRYIPIKIEQFGLGSRFATAEEFFELAGLSPPQRFIESARGRWNLYLYYGRNDEDVVFVFETNEHAGALAGLLAWEPRLPFDFIRFSSAATSPTSFFFQDKVIKNIDARVVFSQKEGETHPAYAIFANKFVILAGSENALENILKRFIAGPIRA</sequence>
<feature type="region of interest" description="Disordered" evidence="1">
    <location>
        <begin position="1"/>
        <end position="25"/>
    </location>
</feature>
<evidence type="ECO:0000256" key="2">
    <source>
        <dbReference type="SAM" id="Phobius"/>
    </source>
</evidence>
<keyword evidence="2" id="KW-0812">Transmembrane</keyword>
<accession>A0A1G2FWU3</accession>
<feature type="transmembrane region" description="Helical" evidence="2">
    <location>
        <begin position="75"/>
        <end position="96"/>
    </location>
</feature>
<comment type="caution">
    <text evidence="3">The sequence shown here is derived from an EMBL/GenBank/DDBJ whole genome shotgun (WGS) entry which is preliminary data.</text>
</comment>
<keyword evidence="2" id="KW-1133">Transmembrane helix</keyword>
<keyword evidence="2" id="KW-0472">Membrane</keyword>
<dbReference type="Proteomes" id="UP000176700">
    <property type="component" value="Unassembled WGS sequence"/>
</dbReference>
<reference evidence="3 4" key="1">
    <citation type="journal article" date="2016" name="Nat. Commun.">
        <title>Thousands of microbial genomes shed light on interconnected biogeochemical processes in an aquifer system.</title>
        <authorList>
            <person name="Anantharaman K."/>
            <person name="Brown C.T."/>
            <person name="Hug L.A."/>
            <person name="Sharon I."/>
            <person name="Castelle C.J."/>
            <person name="Probst A.J."/>
            <person name="Thomas B.C."/>
            <person name="Singh A."/>
            <person name="Wilkins M.J."/>
            <person name="Karaoz U."/>
            <person name="Brodie E.L."/>
            <person name="Williams K.H."/>
            <person name="Hubbard S.S."/>
            <person name="Banfield J.F."/>
        </authorList>
    </citation>
    <scope>NUCLEOTIDE SEQUENCE [LARGE SCALE GENOMIC DNA]</scope>
</reference>
<proteinExistence type="predicted"/>
<dbReference type="EMBL" id="MHNI01000016">
    <property type="protein sequence ID" value="OGZ42549.1"/>
    <property type="molecule type" value="Genomic_DNA"/>
</dbReference>
<dbReference type="AlphaFoldDB" id="A0A1G2FWU3"/>
<protein>
    <submittedName>
        <fullName evidence="3">Uncharacterized protein</fullName>
    </submittedName>
</protein>
<gene>
    <name evidence="3" type="ORF">A2W41_01610</name>
</gene>
<feature type="compositionally biased region" description="Basic and acidic residues" evidence="1">
    <location>
        <begin position="1"/>
        <end position="10"/>
    </location>
</feature>
<evidence type="ECO:0000256" key="1">
    <source>
        <dbReference type="SAM" id="MobiDB-lite"/>
    </source>
</evidence>